<organism evidence="4">
    <name type="scientific">Alsobacter sp. KACC 23698</name>
    <dbReference type="NCBI Taxonomy" id="3149229"/>
    <lineage>
        <taxon>Bacteria</taxon>
        <taxon>Pseudomonadati</taxon>
        <taxon>Pseudomonadota</taxon>
        <taxon>Alphaproteobacteria</taxon>
        <taxon>Hyphomicrobiales</taxon>
        <taxon>Alsobacteraceae</taxon>
        <taxon>Alsobacter</taxon>
    </lineage>
</organism>
<keyword evidence="2" id="KW-0456">Lyase</keyword>
<dbReference type="SUPFAM" id="SSF52096">
    <property type="entry name" value="ClpP/crotonase"/>
    <property type="match status" value="1"/>
</dbReference>
<dbReference type="EMBL" id="CP157484">
    <property type="protein sequence ID" value="XBO38891.1"/>
    <property type="molecule type" value="Genomic_DNA"/>
</dbReference>
<dbReference type="Gene3D" id="1.10.12.10">
    <property type="entry name" value="Lyase 2-enoyl-coa Hydratase, Chain A, domain 2"/>
    <property type="match status" value="1"/>
</dbReference>
<dbReference type="NCBIfam" id="NF004781">
    <property type="entry name" value="PRK06127.1"/>
    <property type="match status" value="1"/>
</dbReference>
<dbReference type="Gene3D" id="3.90.226.10">
    <property type="entry name" value="2-enoyl-CoA Hydratase, Chain A, domain 1"/>
    <property type="match status" value="1"/>
</dbReference>
<dbReference type="InterPro" id="IPR001753">
    <property type="entry name" value="Enoyl-CoA_hydra/iso"/>
</dbReference>
<dbReference type="InterPro" id="IPR018376">
    <property type="entry name" value="Enoyl-CoA_hyd/isom_CS"/>
</dbReference>
<dbReference type="PANTHER" id="PTHR11941">
    <property type="entry name" value="ENOYL-COA HYDRATASE-RELATED"/>
    <property type="match status" value="1"/>
</dbReference>
<proteinExistence type="inferred from homology"/>
<dbReference type="CDD" id="cd06558">
    <property type="entry name" value="crotonase-like"/>
    <property type="match status" value="1"/>
</dbReference>
<dbReference type="InterPro" id="IPR014748">
    <property type="entry name" value="Enoyl-CoA_hydra_C"/>
</dbReference>
<comment type="similarity">
    <text evidence="1 3">Belongs to the enoyl-CoA hydratase/isomerase family.</text>
</comment>
<evidence type="ECO:0000256" key="2">
    <source>
        <dbReference type="ARBA" id="ARBA00023239"/>
    </source>
</evidence>
<dbReference type="GO" id="GO:0006635">
    <property type="term" value="P:fatty acid beta-oxidation"/>
    <property type="evidence" value="ECO:0007669"/>
    <property type="project" value="TreeGrafter"/>
</dbReference>
<protein>
    <submittedName>
        <fullName evidence="4">Enoyl-CoA hydratase</fullName>
    </submittedName>
</protein>
<dbReference type="GO" id="GO:0016829">
    <property type="term" value="F:lyase activity"/>
    <property type="evidence" value="ECO:0007669"/>
    <property type="project" value="UniProtKB-KW"/>
</dbReference>
<reference evidence="4" key="1">
    <citation type="submission" date="2024-05" db="EMBL/GenBank/DDBJ databases">
        <authorList>
            <person name="Kim S."/>
            <person name="Heo J."/>
            <person name="Choi H."/>
            <person name="Choi Y."/>
            <person name="Kwon S.-W."/>
            <person name="Kim Y."/>
        </authorList>
    </citation>
    <scope>NUCLEOTIDE SEQUENCE</scope>
    <source>
        <strain evidence="4">KACC 23698</strain>
    </source>
</reference>
<dbReference type="RefSeq" id="WP_406855729.1">
    <property type="nucleotide sequence ID" value="NZ_CP157484.1"/>
</dbReference>
<evidence type="ECO:0000256" key="1">
    <source>
        <dbReference type="ARBA" id="ARBA00005254"/>
    </source>
</evidence>
<evidence type="ECO:0000256" key="3">
    <source>
        <dbReference type="RuleBase" id="RU003707"/>
    </source>
</evidence>
<dbReference type="Pfam" id="PF00378">
    <property type="entry name" value="ECH_1"/>
    <property type="match status" value="1"/>
</dbReference>
<sequence length="262" mass="28358">MEEPTIRYQVRAGVAELSIDNPARRNAMTIRMWRLLPELVTEAENDREVRVILLTGAGDRAFCAGADISQFGEARDTEAGVVAYDDAVARGDAALMNVSKPTVAAIRGACFGGGMGLAMACDLRFAAAGSRFRVPAARLGLGYSLEGVRTLVQKVGFTVACDILLSARIVDADEAAQLRIVNQVWPEERFDDELAGRLAMIAGNAPLTLRAAKRALAELGRPETQQDPQAVADLVEACFRSADYREGQAAFREKREPVFRGE</sequence>
<name>A0AAU7JF51_9HYPH</name>
<evidence type="ECO:0000313" key="4">
    <source>
        <dbReference type="EMBL" id="XBO38891.1"/>
    </source>
</evidence>
<gene>
    <name evidence="4" type="ORF">ABEG18_24940</name>
</gene>
<dbReference type="PROSITE" id="PS00166">
    <property type="entry name" value="ENOYL_COA_HYDRATASE"/>
    <property type="match status" value="1"/>
</dbReference>
<accession>A0AAU7JF51</accession>
<dbReference type="PANTHER" id="PTHR11941:SF54">
    <property type="entry name" value="ENOYL-COA HYDRATASE, MITOCHONDRIAL"/>
    <property type="match status" value="1"/>
</dbReference>
<dbReference type="InterPro" id="IPR029045">
    <property type="entry name" value="ClpP/crotonase-like_dom_sf"/>
</dbReference>
<dbReference type="AlphaFoldDB" id="A0AAU7JF51"/>